<gene>
    <name evidence="2" type="ORF">BDU57DRAFT_596697</name>
</gene>
<dbReference type="PROSITE" id="PS51212">
    <property type="entry name" value="WSC"/>
    <property type="match status" value="2"/>
</dbReference>
<dbReference type="SMART" id="SM00321">
    <property type="entry name" value="WSC"/>
    <property type="match status" value="1"/>
</dbReference>
<dbReference type="EMBL" id="ML979137">
    <property type="protein sequence ID" value="KAF1914828.1"/>
    <property type="molecule type" value="Genomic_DNA"/>
</dbReference>
<feature type="domain" description="WSC" evidence="1">
    <location>
        <begin position="16"/>
        <end position="117"/>
    </location>
</feature>
<feature type="domain" description="WSC" evidence="1">
    <location>
        <begin position="704"/>
        <end position="804"/>
    </location>
</feature>
<proteinExistence type="predicted"/>
<sequence>MLQSGVPLITNFDPTRAPYQGCFRSTGILGQPTLNGASLLGQAGLTDEICLNFCINIAVGRPFSFFGISAGTNCFCGNTPPATVAGLPNEGLCTTPNLGNNQQAGGGPDAINVWSILPGLPVSPSSLPIGLPTTISLPLSQPVSLPSGLPSSLPISLPVGLPSGVSSLPVDISALPSSVGALPTGVPGLSSLVSVISALPTEVSLPVSALPTALPEVSSLLSAINSLQSGLSLSVPPLPTGLPSGAPLPTDISQDLSSLASVIGGLPSGSIPSGLPEVSSLLSVIGSLGSSLSIPVSAPLSSLGLPIITTQDLNTLPSLISALPTGVLSGGLSLPTISPLPTGIPEVSSLLSVIGSIQSGLSLPITAAPTGLPVSSLLSIISSLESRLSTTVSALPTGTGSNLPDVDSLISVINSLLDVLNSAEPGIISTSGLLGVSTVIPQVSVPPTGVSVPISALPTGLPDLSSLLSVISALPTGSVLPSGLPDLSSVLSQLSALSTGLPLPTGIDLSSAISQISALPTVAVPGPGLSSGLPDLSSILSQISALPSSDTLPSGLLSNSLLPQLSALPTTVSLTASPLPTNLDLSSLISRLSALPPASGEPLPSNLPGLSSLLSSLSALSTGTGLPVSALPTDVPGLSSLISQPNALPSGVSSVPTGFIISVLPSISSSPAINPSGPSTVGVPLPPVPSVSNPATLVYNNDPLGQFLGCVSSTGLNGQPLFDGPSIFNPSLTQITCRLFCKTQPGAPYLFYAIEQGNLCHCSKTLVSSNVVVNNGACNIPVSGDPTKTEAGGGQSNSVVFRNLEPVIPVNDHALPKRCRNYGHNVGEFGF</sequence>
<dbReference type="Proteomes" id="UP000800096">
    <property type="component" value="Unassembled WGS sequence"/>
</dbReference>
<evidence type="ECO:0000313" key="2">
    <source>
        <dbReference type="EMBL" id="KAF1914828.1"/>
    </source>
</evidence>
<keyword evidence="3" id="KW-1185">Reference proteome</keyword>
<dbReference type="InterPro" id="IPR002889">
    <property type="entry name" value="WSC_carb-bd"/>
</dbReference>
<evidence type="ECO:0000313" key="3">
    <source>
        <dbReference type="Proteomes" id="UP000800096"/>
    </source>
</evidence>
<organism evidence="2 3">
    <name type="scientific">Ampelomyces quisqualis</name>
    <name type="common">Powdery mildew agent</name>
    <dbReference type="NCBI Taxonomy" id="50730"/>
    <lineage>
        <taxon>Eukaryota</taxon>
        <taxon>Fungi</taxon>
        <taxon>Dikarya</taxon>
        <taxon>Ascomycota</taxon>
        <taxon>Pezizomycotina</taxon>
        <taxon>Dothideomycetes</taxon>
        <taxon>Pleosporomycetidae</taxon>
        <taxon>Pleosporales</taxon>
        <taxon>Pleosporineae</taxon>
        <taxon>Phaeosphaeriaceae</taxon>
        <taxon>Ampelomyces</taxon>
    </lineage>
</organism>
<protein>
    <recommendedName>
        <fullName evidence="1">WSC domain-containing protein</fullName>
    </recommendedName>
</protein>
<reference evidence="2" key="1">
    <citation type="journal article" date="2020" name="Stud. Mycol.">
        <title>101 Dothideomycetes genomes: a test case for predicting lifestyles and emergence of pathogens.</title>
        <authorList>
            <person name="Haridas S."/>
            <person name="Albert R."/>
            <person name="Binder M."/>
            <person name="Bloem J."/>
            <person name="Labutti K."/>
            <person name="Salamov A."/>
            <person name="Andreopoulos B."/>
            <person name="Baker S."/>
            <person name="Barry K."/>
            <person name="Bills G."/>
            <person name="Bluhm B."/>
            <person name="Cannon C."/>
            <person name="Castanera R."/>
            <person name="Culley D."/>
            <person name="Daum C."/>
            <person name="Ezra D."/>
            <person name="Gonzalez J."/>
            <person name="Henrissat B."/>
            <person name="Kuo A."/>
            <person name="Liang C."/>
            <person name="Lipzen A."/>
            <person name="Lutzoni F."/>
            <person name="Magnuson J."/>
            <person name="Mondo S."/>
            <person name="Nolan M."/>
            <person name="Ohm R."/>
            <person name="Pangilinan J."/>
            <person name="Park H.-J."/>
            <person name="Ramirez L."/>
            <person name="Alfaro M."/>
            <person name="Sun H."/>
            <person name="Tritt A."/>
            <person name="Yoshinaga Y."/>
            <person name="Zwiers L.-H."/>
            <person name="Turgeon B."/>
            <person name="Goodwin S."/>
            <person name="Spatafora J."/>
            <person name="Crous P."/>
            <person name="Grigoriev I."/>
        </authorList>
    </citation>
    <scope>NUCLEOTIDE SEQUENCE</scope>
    <source>
        <strain evidence="2">HMLAC05119</strain>
    </source>
</reference>
<name>A0A6A5QJ37_AMPQU</name>
<accession>A0A6A5QJ37</accession>
<dbReference type="OrthoDB" id="3801280at2759"/>
<dbReference type="Pfam" id="PF01822">
    <property type="entry name" value="WSC"/>
    <property type="match status" value="2"/>
</dbReference>
<dbReference type="AlphaFoldDB" id="A0A6A5QJ37"/>
<evidence type="ECO:0000259" key="1">
    <source>
        <dbReference type="PROSITE" id="PS51212"/>
    </source>
</evidence>